<evidence type="ECO:0000313" key="2">
    <source>
        <dbReference type="EMBL" id="QDT21576.1"/>
    </source>
</evidence>
<protein>
    <submittedName>
        <fullName evidence="2">Uncharacterized protein</fullName>
    </submittedName>
</protein>
<gene>
    <name evidence="2" type="ORF">HG66A1_33790</name>
</gene>
<reference evidence="2 3" key="1">
    <citation type="submission" date="2019-02" db="EMBL/GenBank/DDBJ databases">
        <title>Deep-cultivation of Planctomycetes and their phenomic and genomic characterization uncovers novel biology.</title>
        <authorList>
            <person name="Wiegand S."/>
            <person name="Jogler M."/>
            <person name="Boedeker C."/>
            <person name="Pinto D."/>
            <person name="Vollmers J."/>
            <person name="Rivas-Marin E."/>
            <person name="Kohn T."/>
            <person name="Peeters S.H."/>
            <person name="Heuer A."/>
            <person name="Rast P."/>
            <person name="Oberbeckmann S."/>
            <person name="Bunk B."/>
            <person name="Jeske O."/>
            <person name="Meyerdierks A."/>
            <person name="Storesund J.E."/>
            <person name="Kallscheuer N."/>
            <person name="Luecker S."/>
            <person name="Lage O.M."/>
            <person name="Pohl T."/>
            <person name="Merkel B.J."/>
            <person name="Hornburger P."/>
            <person name="Mueller R.-W."/>
            <person name="Bruemmer F."/>
            <person name="Labrenz M."/>
            <person name="Spormann A.M."/>
            <person name="Op den Camp H."/>
            <person name="Overmann J."/>
            <person name="Amann R."/>
            <person name="Jetten M.S.M."/>
            <person name="Mascher T."/>
            <person name="Medema M.H."/>
            <person name="Devos D.P."/>
            <person name="Kaster A.-K."/>
            <person name="Ovreas L."/>
            <person name="Rohde M."/>
            <person name="Galperin M.Y."/>
            <person name="Jogler C."/>
        </authorList>
    </citation>
    <scope>NUCLEOTIDE SEQUENCE [LARGE SCALE GENOMIC DNA]</scope>
    <source>
        <strain evidence="2 3">HG66A1</strain>
    </source>
</reference>
<evidence type="ECO:0000256" key="1">
    <source>
        <dbReference type="SAM" id="Phobius"/>
    </source>
</evidence>
<keyword evidence="3" id="KW-1185">Reference proteome</keyword>
<dbReference type="AlphaFoldDB" id="A0A517PQC4"/>
<keyword evidence="1" id="KW-0812">Transmembrane</keyword>
<name>A0A517PQC4_9PLAN</name>
<evidence type="ECO:0000313" key="3">
    <source>
        <dbReference type="Proteomes" id="UP000320421"/>
    </source>
</evidence>
<dbReference type="EMBL" id="CP036266">
    <property type="protein sequence ID" value="QDT21576.1"/>
    <property type="molecule type" value="Genomic_DNA"/>
</dbReference>
<keyword evidence="1" id="KW-1133">Transmembrane helix</keyword>
<dbReference type="Proteomes" id="UP000320421">
    <property type="component" value="Chromosome"/>
</dbReference>
<keyword evidence="1" id="KW-0472">Membrane</keyword>
<organism evidence="2 3">
    <name type="scientific">Gimesia chilikensis</name>
    <dbReference type="NCBI Taxonomy" id="2605989"/>
    <lineage>
        <taxon>Bacteria</taxon>
        <taxon>Pseudomonadati</taxon>
        <taxon>Planctomycetota</taxon>
        <taxon>Planctomycetia</taxon>
        <taxon>Planctomycetales</taxon>
        <taxon>Planctomycetaceae</taxon>
        <taxon>Gimesia</taxon>
    </lineage>
</organism>
<feature type="transmembrane region" description="Helical" evidence="1">
    <location>
        <begin position="103"/>
        <end position="125"/>
    </location>
</feature>
<sequence length="405" mass="44980">MNLDLMDDTKAYELIDAHLDHLELTEEQSDELSAWIKACPENTDDAFYRIFLHSYLRMRYQTGAPDLGYDQNTLNNANMDYADEALALPPPPQKSKSGLRNKIILGVVITCLLLNIIIAGVQFAFNQPPVPEEVVPDLLAYEPFDYPATPYTVTREGDIIWPVSGGLHGLNGGRGWSEPWRETNSKVAIIASYDEIDFPWDSNDMRKFGPLSFTDETGHSLKIRGNLMRTATSPRSITARRFDFQNFPASIKDKAGLGRDGSVVWFSFLAQSSKSSAFHNYYSYLVIGSKEVSGLRIGKLGAAPTGNWTAVGLLTGAEVNLQTSNIPSGQPVFLVARINFEKGPEDCFIWINPSLETEPSEDSATMHLKVPDFRFDGLAIHANHSSDFDEIRFGTTFKAVAPISQ</sequence>
<accession>A0A517PQC4</accession>
<proteinExistence type="predicted"/>